<dbReference type="PANTHER" id="PTHR40128:SF1">
    <property type="entry name" value="PHYTANOYL-COA HYDROXYLASE"/>
    <property type="match status" value="1"/>
</dbReference>
<dbReference type="EMBL" id="AP019308">
    <property type="protein sequence ID" value="BBH22628.1"/>
    <property type="molecule type" value="Genomic_DNA"/>
</dbReference>
<evidence type="ECO:0000313" key="1">
    <source>
        <dbReference type="EMBL" id="BBH22628.1"/>
    </source>
</evidence>
<sequence>MTVNHMQDNDKRPITGVFEDSSSLLEHPDQLRERAEEDGLLFFRGLLSRDRVMALRLDIMEILGRSGVMNNQFPLQAGLADVEAVNQYTADELQWNGVGVTRDMYLAIQKLESFHALAHSPELISMYEALFGAAPFIHPRHIGRIMLPHHSSKITPSHQDFLHIQGASNTWTCWTPLGDVPYELGGLAILRGSHKAGLLGVTEAPGAGGLESILCGLDYEWLSIDYEAGDIVTFHSHTVHKSMPNQLPGRIRVSCDYRYQPEQEDIEAASLLPHGPYTWEELYEDWQRGDLQYYWKSRKLALSSFDESIRWQKDKIC</sequence>
<dbReference type="Proteomes" id="UP000275368">
    <property type="component" value="Chromosome"/>
</dbReference>
<accession>A0A3G9JF28</accession>
<dbReference type="RefSeq" id="WP_164522896.1">
    <property type="nucleotide sequence ID" value="NZ_AP019308.1"/>
</dbReference>
<name>A0A3G9JF28_9BACL</name>
<protein>
    <submittedName>
        <fullName evidence="1">Uncharacterized protein</fullName>
    </submittedName>
</protein>
<dbReference type="AlphaFoldDB" id="A0A3G9JF28"/>
<keyword evidence="2" id="KW-1185">Reference proteome</keyword>
<evidence type="ECO:0000313" key="2">
    <source>
        <dbReference type="Proteomes" id="UP000275368"/>
    </source>
</evidence>
<reference evidence="1 2" key="1">
    <citation type="submission" date="2018-11" db="EMBL/GenBank/DDBJ databases">
        <title>Complete genome sequence of Paenibacillus baekrokdamisoli strain KCTC 33723.</title>
        <authorList>
            <person name="Kang S.W."/>
            <person name="Lee K.C."/>
            <person name="Kim K.K."/>
            <person name="Kim J.S."/>
            <person name="Kim D.S."/>
            <person name="Ko S.H."/>
            <person name="Yang S.H."/>
            <person name="Lee J.S."/>
        </authorList>
    </citation>
    <scope>NUCLEOTIDE SEQUENCE [LARGE SCALE GENOMIC DNA]</scope>
    <source>
        <strain evidence="1 2">KCTC 33723</strain>
    </source>
</reference>
<gene>
    <name evidence="1" type="ORF">Back11_39730</name>
</gene>
<organism evidence="1 2">
    <name type="scientific">Paenibacillus baekrokdamisoli</name>
    <dbReference type="NCBI Taxonomy" id="1712516"/>
    <lineage>
        <taxon>Bacteria</taxon>
        <taxon>Bacillati</taxon>
        <taxon>Bacillota</taxon>
        <taxon>Bacilli</taxon>
        <taxon>Bacillales</taxon>
        <taxon>Paenibacillaceae</taxon>
        <taxon>Paenibacillus</taxon>
    </lineage>
</organism>
<dbReference type="Pfam" id="PF05721">
    <property type="entry name" value="PhyH"/>
    <property type="match status" value="1"/>
</dbReference>
<proteinExistence type="predicted"/>
<dbReference type="SUPFAM" id="SSF51197">
    <property type="entry name" value="Clavaminate synthase-like"/>
    <property type="match status" value="1"/>
</dbReference>
<dbReference type="Gene3D" id="2.60.120.620">
    <property type="entry name" value="q2cbj1_9rhob like domain"/>
    <property type="match status" value="1"/>
</dbReference>
<dbReference type="InterPro" id="IPR008775">
    <property type="entry name" value="Phytyl_CoA_dOase-like"/>
</dbReference>
<dbReference type="GO" id="GO:0016706">
    <property type="term" value="F:2-oxoglutarate-dependent dioxygenase activity"/>
    <property type="evidence" value="ECO:0007669"/>
    <property type="project" value="UniProtKB-ARBA"/>
</dbReference>
<dbReference type="KEGG" id="pbk:Back11_39730"/>
<dbReference type="PANTHER" id="PTHR40128">
    <property type="entry name" value="EXPRESSED PROTEIN"/>
    <property type="match status" value="1"/>
</dbReference>